<protein>
    <submittedName>
        <fullName evidence="5">LuxR C-terminal-related transcriptional regulator</fullName>
    </submittedName>
</protein>
<dbReference type="InterPro" id="IPR036388">
    <property type="entry name" value="WH-like_DNA-bd_sf"/>
</dbReference>
<sequence length="223" mass="22555">MSDVEHSSGDESGPTSASTRVAVIDQARTSRDALCLALETVAGLTVVDCGASAASALAAGVSFDAFLFHVPSPVPDLGAAIASVASAHPAAQVVIVTSFVDAEVLDELHAYGATRVLGHEASLAEVGAAVGAVAGAAHAVVTMSSSSVRADALGITAREVEVLRALSEGRSPQQIAHEAGIAVATVRDHLKHLRAKLDATSAVDLVVRAHRLGLLPNLNRPVA</sequence>
<gene>
    <name evidence="5" type="ORF">PO878_06030</name>
</gene>
<reference evidence="5" key="1">
    <citation type="submission" date="2023-01" db="EMBL/GenBank/DDBJ databases">
        <title>The diversity of Class Acidimicrobiia in South China Sea sediment environments and the proposal of Iamia marina sp. nov., a novel species of the genus Iamia.</title>
        <authorList>
            <person name="He Y."/>
            <person name="Tian X."/>
        </authorList>
    </citation>
    <scope>NUCLEOTIDE SEQUENCE</scope>
    <source>
        <strain evidence="5">DSM 19957</strain>
    </source>
</reference>
<feature type="domain" description="HTH luxR-type" evidence="3">
    <location>
        <begin position="148"/>
        <end position="213"/>
    </location>
</feature>
<dbReference type="CDD" id="cd06170">
    <property type="entry name" value="LuxR_C_like"/>
    <property type="match status" value="1"/>
</dbReference>
<dbReference type="SUPFAM" id="SSF52172">
    <property type="entry name" value="CheY-like"/>
    <property type="match status" value="1"/>
</dbReference>
<dbReference type="PRINTS" id="PR00038">
    <property type="entry name" value="HTHLUXR"/>
</dbReference>
<dbReference type="InterPro" id="IPR016032">
    <property type="entry name" value="Sig_transdc_resp-reg_C-effctor"/>
</dbReference>
<dbReference type="AlphaFoldDB" id="A0AAE9Y7P3"/>
<dbReference type="InterPro" id="IPR001789">
    <property type="entry name" value="Sig_transdc_resp-reg_receiver"/>
</dbReference>
<dbReference type="InterPro" id="IPR011006">
    <property type="entry name" value="CheY-like_superfamily"/>
</dbReference>
<evidence type="ECO:0000259" key="3">
    <source>
        <dbReference type="PROSITE" id="PS50043"/>
    </source>
</evidence>
<evidence type="ECO:0000256" key="2">
    <source>
        <dbReference type="PROSITE-ProRule" id="PRU00169"/>
    </source>
</evidence>
<dbReference type="SUPFAM" id="SSF46894">
    <property type="entry name" value="C-terminal effector domain of the bipartite response regulators"/>
    <property type="match status" value="1"/>
</dbReference>
<keyword evidence="6" id="KW-1185">Reference proteome</keyword>
<feature type="domain" description="Response regulatory" evidence="4">
    <location>
        <begin position="20"/>
        <end position="134"/>
    </location>
</feature>
<dbReference type="KEGG" id="ima:PO878_06030"/>
<dbReference type="Proteomes" id="UP001216390">
    <property type="component" value="Chromosome"/>
</dbReference>
<organism evidence="5 6">
    <name type="scientific">Iamia majanohamensis</name>
    <dbReference type="NCBI Taxonomy" id="467976"/>
    <lineage>
        <taxon>Bacteria</taxon>
        <taxon>Bacillati</taxon>
        <taxon>Actinomycetota</taxon>
        <taxon>Acidimicrobiia</taxon>
        <taxon>Acidimicrobiales</taxon>
        <taxon>Iamiaceae</taxon>
        <taxon>Iamia</taxon>
    </lineage>
</organism>
<dbReference type="EMBL" id="CP116942">
    <property type="protein sequence ID" value="WCO68284.1"/>
    <property type="molecule type" value="Genomic_DNA"/>
</dbReference>
<evidence type="ECO:0000313" key="6">
    <source>
        <dbReference type="Proteomes" id="UP001216390"/>
    </source>
</evidence>
<name>A0AAE9Y7P3_9ACTN</name>
<dbReference type="GO" id="GO:0000160">
    <property type="term" value="P:phosphorelay signal transduction system"/>
    <property type="evidence" value="ECO:0007669"/>
    <property type="project" value="InterPro"/>
</dbReference>
<dbReference type="Pfam" id="PF00196">
    <property type="entry name" value="GerE"/>
    <property type="match status" value="1"/>
</dbReference>
<evidence type="ECO:0000313" key="5">
    <source>
        <dbReference type="EMBL" id="WCO68284.1"/>
    </source>
</evidence>
<keyword evidence="1" id="KW-0238">DNA-binding</keyword>
<dbReference type="PANTHER" id="PTHR43214:SF43">
    <property type="entry name" value="TWO-COMPONENT RESPONSE REGULATOR"/>
    <property type="match status" value="1"/>
</dbReference>
<dbReference type="PROSITE" id="PS50110">
    <property type="entry name" value="RESPONSE_REGULATORY"/>
    <property type="match status" value="1"/>
</dbReference>
<dbReference type="InterPro" id="IPR000792">
    <property type="entry name" value="Tscrpt_reg_LuxR_C"/>
</dbReference>
<dbReference type="GO" id="GO:0006355">
    <property type="term" value="P:regulation of DNA-templated transcription"/>
    <property type="evidence" value="ECO:0007669"/>
    <property type="project" value="InterPro"/>
</dbReference>
<dbReference type="RefSeq" id="WP_272737801.1">
    <property type="nucleotide sequence ID" value="NZ_CP116942.1"/>
</dbReference>
<proteinExistence type="predicted"/>
<dbReference type="Gene3D" id="1.10.10.10">
    <property type="entry name" value="Winged helix-like DNA-binding domain superfamily/Winged helix DNA-binding domain"/>
    <property type="match status" value="1"/>
</dbReference>
<dbReference type="Gene3D" id="3.40.50.2300">
    <property type="match status" value="1"/>
</dbReference>
<evidence type="ECO:0000259" key="4">
    <source>
        <dbReference type="PROSITE" id="PS50110"/>
    </source>
</evidence>
<dbReference type="SMART" id="SM00421">
    <property type="entry name" value="HTH_LUXR"/>
    <property type="match status" value="1"/>
</dbReference>
<comment type="caution">
    <text evidence="2">Lacks conserved residue(s) required for the propagation of feature annotation.</text>
</comment>
<dbReference type="PROSITE" id="PS50043">
    <property type="entry name" value="HTH_LUXR_2"/>
    <property type="match status" value="1"/>
</dbReference>
<evidence type="ECO:0000256" key="1">
    <source>
        <dbReference type="ARBA" id="ARBA00023125"/>
    </source>
</evidence>
<dbReference type="GO" id="GO:0003677">
    <property type="term" value="F:DNA binding"/>
    <property type="evidence" value="ECO:0007669"/>
    <property type="project" value="UniProtKB-KW"/>
</dbReference>
<accession>A0AAE9Y7P3</accession>
<dbReference type="PANTHER" id="PTHR43214">
    <property type="entry name" value="TWO-COMPONENT RESPONSE REGULATOR"/>
    <property type="match status" value="1"/>
</dbReference>
<dbReference type="InterPro" id="IPR039420">
    <property type="entry name" value="WalR-like"/>
</dbReference>